<reference evidence="1 2" key="1">
    <citation type="journal article" date="2016" name="Mol. Biol. Evol.">
        <title>Comparative Genomics of Early-Diverging Mushroom-Forming Fungi Provides Insights into the Origins of Lignocellulose Decay Capabilities.</title>
        <authorList>
            <person name="Nagy L.G."/>
            <person name="Riley R."/>
            <person name="Tritt A."/>
            <person name="Adam C."/>
            <person name="Daum C."/>
            <person name="Floudas D."/>
            <person name="Sun H."/>
            <person name="Yadav J.S."/>
            <person name="Pangilinan J."/>
            <person name="Larsson K.H."/>
            <person name="Matsuura K."/>
            <person name="Barry K."/>
            <person name="Labutti K."/>
            <person name="Kuo R."/>
            <person name="Ohm R.A."/>
            <person name="Bhattacharya S.S."/>
            <person name="Shirouzu T."/>
            <person name="Yoshinaga Y."/>
            <person name="Martin F.M."/>
            <person name="Grigoriev I.V."/>
            <person name="Hibbett D.S."/>
        </authorList>
    </citation>
    <scope>NUCLEOTIDE SEQUENCE [LARGE SCALE GENOMIC DNA]</scope>
    <source>
        <strain evidence="1 2">CBS 109695</strain>
    </source>
</reference>
<dbReference type="Proteomes" id="UP000076532">
    <property type="component" value="Unassembled WGS sequence"/>
</dbReference>
<sequence>MAELILAALMDNGNFLGSERAPMERPVILDELAMNWSANRKYYLSIITCASVSESSHLY</sequence>
<evidence type="ECO:0000313" key="1">
    <source>
        <dbReference type="EMBL" id="KZP25565.1"/>
    </source>
</evidence>
<protein>
    <submittedName>
        <fullName evidence="1">Uncharacterized protein</fullName>
    </submittedName>
</protein>
<organism evidence="1 2">
    <name type="scientific">Athelia psychrophila</name>
    <dbReference type="NCBI Taxonomy" id="1759441"/>
    <lineage>
        <taxon>Eukaryota</taxon>
        <taxon>Fungi</taxon>
        <taxon>Dikarya</taxon>
        <taxon>Basidiomycota</taxon>
        <taxon>Agaricomycotina</taxon>
        <taxon>Agaricomycetes</taxon>
        <taxon>Agaricomycetidae</taxon>
        <taxon>Atheliales</taxon>
        <taxon>Atheliaceae</taxon>
        <taxon>Athelia</taxon>
    </lineage>
</organism>
<accession>A0A166P0A9</accession>
<proteinExistence type="predicted"/>
<dbReference type="AlphaFoldDB" id="A0A166P0A9"/>
<dbReference type="EMBL" id="KV417520">
    <property type="protein sequence ID" value="KZP25565.1"/>
    <property type="molecule type" value="Genomic_DNA"/>
</dbReference>
<evidence type="ECO:0000313" key="2">
    <source>
        <dbReference type="Proteomes" id="UP000076532"/>
    </source>
</evidence>
<name>A0A166P0A9_9AGAM</name>
<gene>
    <name evidence="1" type="ORF">FIBSPDRAFT_384199</name>
</gene>
<keyword evidence="2" id="KW-1185">Reference proteome</keyword>